<evidence type="ECO:0000256" key="1">
    <source>
        <dbReference type="SAM" id="MobiDB-lite"/>
    </source>
</evidence>
<dbReference type="Proteomes" id="UP000198282">
    <property type="component" value="Unassembled WGS sequence"/>
</dbReference>
<dbReference type="EMBL" id="FZOD01000010">
    <property type="protein sequence ID" value="SNS49167.1"/>
    <property type="molecule type" value="Genomic_DNA"/>
</dbReference>
<gene>
    <name evidence="2" type="ORF">SAMN05216276_1010109</name>
</gene>
<evidence type="ECO:0000313" key="2">
    <source>
        <dbReference type="EMBL" id="SNS49167.1"/>
    </source>
</evidence>
<reference evidence="2 3" key="1">
    <citation type="submission" date="2017-06" db="EMBL/GenBank/DDBJ databases">
        <authorList>
            <person name="Kim H.J."/>
            <person name="Triplett B.A."/>
        </authorList>
    </citation>
    <scope>NUCLEOTIDE SEQUENCE [LARGE SCALE GENOMIC DNA]</scope>
    <source>
        <strain evidence="2 3">CGMCC 4.2132</strain>
    </source>
</reference>
<organism evidence="2 3">
    <name type="scientific">Streptosporangium subroseum</name>
    <dbReference type="NCBI Taxonomy" id="106412"/>
    <lineage>
        <taxon>Bacteria</taxon>
        <taxon>Bacillati</taxon>
        <taxon>Actinomycetota</taxon>
        <taxon>Actinomycetes</taxon>
        <taxon>Streptosporangiales</taxon>
        <taxon>Streptosporangiaceae</taxon>
        <taxon>Streptosporangium</taxon>
    </lineage>
</organism>
<dbReference type="Gene3D" id="3.30.565.10">
    <property type="entry name" value="Histidine kinase-like ATPase, C-terminal domain"/>
    <property type="match status" value="1"/>
</dbReference>
<dbReference type="AlphaFoldDB" id="A0A239EX62"/>
<accession>A0A239EX62</accession>
<keyword evidence="3" id="KW-1185">Reference proteome</keyword>
<feature type="region of interest" description="Disordered" evidence="1">
    <location>
        <begin position="53"/>
        <end position="93"/>
    </location>
</feature>
<dbReference type="InterPro" id="IPR036890">
    <property type="entry name" value="HATPase_C_sf"/>
</dbReference>
<feature type="compositionally biased region" description="Basic residues" evidence="1">
    <location>
        <begin position="80"/>
        <end position="93"/>
    </location>
</feature>
<evidence type="ECO:0000313" key="3">
    <source>
        <dbReference type="Proteomes" id="UP000198282"/>
    </source>
</evidence>
<evidence type="ECO:0008006" key="4">
    <source>
        <dbReference type="Google" id="ProtNLM"/>
    </source>
</evidence>
<name>A0A239EX62_9ACTN</name>
<sequence>MGLAGERLEDLRLIVSELAANSLDYGGGSGVLRLWPEDPRVVFDISDAGHIADPLAGRRPVGPRHPGLPRPPRDQPPQRSRPRPHLSRRHHRPRLLQHPLIFFLA</sequence>
<proteinExistence type="predicted"/>
<protein>
    <recommendedName>
        <fullName evidence="4">Anti-sigma regulatory factor (Ser/Thr protein kinase)</fullName>
    </recommendedName>
</protein>
<dbReference type="RefSeq" id="WP_179282021.1">
    <property type="nucleotide sequence ID" value="NZ_FZOD01000010.1"/>
</dbReference>